<feature type="compositionally biased region" description="Basic and acidic residues" evidence="3">
    <location>
        <begin position="489"/>
        <end position="517"/>
    </location>
</feature>
<reference evidence="4 5" key="1">
    <citation type="journal article" date="2017" name="Int. J. Parasitol.">
        <title>The genome of the protozoan parasite Cystoisospora suis and a reverse vaccinology approach to identify vaccine candidates.</title>
        <authorList>
            <person name="Palmieri N."/>
            <person name="Shrestha A."/>
            <person name="Ruttkowski B."/>
            <person name="Beck T."/>
            <person name="Vogl C."/>
            <person name="Tomley F."/>
            <person name="Blake D.P."/>
            <person name="Joachim A."/>
        </authorList>
    </citation>
    <scope>NUCLEOTIDE SEQUENCE [LARGE SCALE GENOMIC DNA]</scope>
    <source>
        <strain evidence="4 5">Wien I</strain>
    </source>
</reference>
<name>A0A2C6LED7_9APIC</name>
<dbReference type="GO" id="GO:0004176">
    <property type="term" value="F:ATP-dependent peptidase activity"/>
    <property type="evidence" value="ECO:0007669"/>
    <property type="project" value="InterPro"/>
</dbReference>
<dbReference type="SUPFAM" id="SSF52096">
    <property type="entry name" value="ClpP/crotonase"/>
    <property type="match status" value="1"/>
</dbReference>
<dbReference type="PANTHER" id="PTHR10381">
    <property type="entry name" value="ATP-DEPENDENT CLP PROTEASE PROTEOLYTIC SUBUNIT"/>
    <property type="match status" value="1"/>
</dbReference>
<feature type="region of interest" description="Disordered" evidence="3">
    <location>
        <begin position="404"/>
        <end position="530"/>
    </location>
</feature>
<evidence type="ECO:0000256" key="3">
    <source>
        <dbReference type="SAM" id="MobiDB-lite"/>
    </source>
</evidence>
<dbReference type="GeneID" id="94424443"/>
<accession>A0A2C6LED7</accession>
<protein>
    <recommendedName>
        <fullName evidence="2">ATP-dependent Clp protease proteolytic subunit</fullName>
    </recommendedName>
</protein>
<feature type="compositionally biased region" description="Acidic residues" evidence="3">
    <location>
        <begin position="518"/>
        <end position="527"/>
    </location>
</feature>
<dbReference type="VEuPathDB" id="ToxoDB:CSUI_001026"/>
<dbReference type="GO" id="GO:0004252">
    <property type="term" value="F:serine-type endopeptidase activity"/>
    <property type="evidence" value="ECO:0007669"/>
    <property type="project" value="InterPro"/>
</dbReference>
<evidence type="ECO:0000256" key="1">
    <source>
        <dbReference type="ARBA" id="ARBA00007039"/>
    </source>
</evidence>
<feature type="compositionally biased region" description="Low complexity" evidence="3">
    <location>
        <begin position="404"/>
        <end position="414"/>
    </location>
</feature>
<dbReference type="RefSeq" id="XP_067926795.1">
    <property type="nucleotide sequence ID" value="XM_068061232.1"/>
</dbReference>
<sequence>MRRQRNVSLPLLLFISLLFRLFFFFPSSSSSFHLNLAVFFPPFSVFAYGGIPSRPFHSCSFTTKGTARRLSSAFSRLSRLWQSSRGQASCTIDIDSFSFPSSSSISSSSSFLSERKTKDGASSFINTARSQKGDDVSLGDLSREVFLHADPSMVLHERIDSEISRQTSRFAGRSASSSFSSTPARLSQTCFYPSLLIGRERRRSRKSVALLRANFIPPSHRFFHKGLPSVLYLPFPSALGKARLSIPSCGVWSRKRMRERDFLSLQKLSALMRKPDEYDRRSSWKPSGSFPLWSDGGELMKTITSTETRNSKAQRRWGVCTSLYMTMDGDWGGGGGGTMYYHPGRVFSPSPSVFLPTVEDTKGEGNHMDVLSWLFNRRRTILLQSSLTDDVASALIAQLLFLSQSPSPSTPNSSVATARRSEGLLPASWSNEETSLEKLRSRTQDHKGNQGEFLGEKKKDGEEKEGETPPHFDERRKKEEAQEGGGDVDEGRKRRRDEHEEHVPTNERKDAMEKLDSEGEEEEENEDSFVKERRLRESVLVLRSSRLKERKRESSARRLKKRSRQRRRRTGDMCDIHPSRQVSLPPVEILINSPGGSVTAALSVLNIMQSLPCEVITTCTGQAGGVAALLLAAGTPGLRRAFPASRISLQQVEVRMAKR</sequence>
<dbReference type="InterPro" id="IPR029045">
    <property type="entry name" value="ClpP/crotonase-like_dom_sf"/>
</dbReference>
<dbReference type="GO" id="GO:0006515">
    <property type="term" value="P:protein quality control for misfolded or incompletely synthesized proteins"/>
    <property type="evidence" value="ECO:0007669"/>
    <property type="project" value="TreeGrafter"/>
</dbReference>
<dbReference type="InterPro" id="IPR001907">
    <property type="entry name" value="ClpP"/>
</dbReference>
<dbReference type="Gene3D" id="3.90.226.10">
    <property type="entry name" value="2-enoyl-CoA Hydratase, Chain A, domain 1"/>
    <property type="match status" value="1"/>
</dbReference>
<dbReference type="EMBL" id="MIGC01000404">
    <property type="protein sequence ID" value="PHJ25123.1"/>
    <property type="molecule type" value="Genomic_DNA"/>
</dbReference>
<feature type="compositionally biased region" description="Basic and acidic residues" evidence="3">
    <location>
        <begin position="547"/>
        <end position="556"/>
    </location>
</feature>
<keyword evidence="4" id="KW-0378">Hydrolase</keyword>
<dbReference type="GO" id="GO:0009368">
    <property type="term" value="C:endopeptidase Clp complex"/>
    <property type="evidence" value="ECO:0007669"/>
    <property type="project" value="TreeGrafter"/>
</dbReference>
<feature type="region of interest" description="Disordered" evidence="3">
    <location>
        <begin position="547"/>
        <end position="579"/>
    </location>
</feature>
<dbReference type="PRINTS" id="PR00127">
    <property type="entry name" value="CLPPROTEASEP"/>
</dbReference>
<evidence type="ECO:0000256" key="2">
    <source>
        <dbReference type="RuleBase" id="RU003567"/>
    </source>
</evidence>
<dbReference type="InterPro" id="IPR023562">
    <property type="entry name" value="ClpP/TepA"/>
</dbReference>
<comment type="similarity">
    <text evidence="1 2">Belongs to the peptidase S14 family.</text>
</comment>
<feature type="compositionally biased region" description="Basic residues" evidence="3">
    <location>
        <begin position="557"/>
        <end position="569"/>
    </location>
</feature>
<proteinExistence type="inferred from homology"/>
<evidence type="ECO:0000313" key="4">
    <source>
        <dbReference type="EMBL" id="PHJ25123.1"/>
    </source>
</evidence>
<dbReference type="PANTHER" id="PTHR10381:SF11">
    <property type="entry name" value="ATP-DEPENDENT CLP PROTEASE PROTEOLYTIC SUBUNIT, MITOCHONDRIAL"/>
    <property type="match status" value="1"/>
</dbReference>
<gene>
    <name evidence="4" type="ORF">CSUI_001026</name>
</gene>
<dbReference type="OrthoDB" id="1721884at2759"/>
<dbReference type="Pfam" id="PF00574">
    <property type="entry name" value="CLP_protease"/>
    <property type="match status" value="1"/>
</dbReference>
<dbReference type="GO" id="GO:0051117">
    <property type="term" value="F:ATPase binding"/>
    <property type="evidence" value="ECO:0007669"/>
    <property type="project" value="TreeGrafter"/>
</dbReference>
<keyword evidence="4" id="KW-0645">Protease</keyword>
<dbReference type="AlphaFoldDB" id="A0A2C6LED7"/>
<dbReference type="Proteomes" id="UP000221165">
    <property type="component" value="Unassembled WGS sequence"/>
</dbReference>
<feature type="compositionally biased region" description="Basic and acidic residues" evidence="3">
    <location>
        <begin position="435"/>
        <end position="481"/>
    </location>
</feature>
<evidence type="ECO:0000313" key="5">
    <source>
        <dbReference type="Proteomes" id="UP000221165"/>
    </source>
</evidence>
<comment type="caution">
    <text evidence="4">The sequence shown here is derived from an EMBL/GenBank/DDBJ whole genome shotgun (WGS) entry which is preliminary data.</text>
</comment>
<organism evidence="4 5">
    <name type="scientific">Cystoisospora suis</name>
    <dbReference type="NCBI Taxonomy" id="483139"/>
    <lineage>
        <taxon>Eukaryota</taxon>
        <taxon>Sar</taxon>
        <taxon>Alveolata</taxon>
        <taxon>Apicomplexa</taxon>
        <taxon>Conoidasida</taxon>
        <taxon>Coccidia</taxon>
        <taxon>Eucoccidiorida</taxon>
        <taxon>Eimeriorina</taxon>
        <taxon>Sarcocystidae</taxon>
        <taxon>Cystoisospora</taxon>
    </lineage>
</organism>
<keyword evidence="5" id="KW-1185">Reference proteome</keyword>